<dbReference type="PANTHER" id="PTHR11537:SF90">
    <property type="entry name" value="POTASSIUM VOLTAGE-GATED CHANNEL SUBFAMILY G MEMBER 2"/>
    <property type="match status" value="1"/>
</dbReference>
<keyword evidence="6" id="KW-0631">Potassium channel</keyword>
<dbReference type="Gene3D" id="3.30.710.10">
    <property type="entry name" value="Potassium Channel Kv1.1, Chain A"/>
    <property type="match status" value="1"/>
</dbReference>
<keyword evidence="8" id="KW-0630">Potassium</keyword>
<dbReference type="GO" id="GO:0008076">
    <property type="term" value="C:voltage-gated potassium channel complex"/>
    <property type="evidence" value="ECO:0007669"/>
    <property type="project" value="InterPro"/>
</dbReference>
<dbReference type="InterPro" id="IPR011333">
    <property type="entry name" value="SKP1/BTB/POZ_sf"/>
</dbReference>
<dbReference type="Gene3D" id="1.10.287.70">
    <property type="match status" value="1"/>
</dbReference>
<dbReference type="EMBL" id="JANIIK010000039">
    <property type="protein sequence ID" value="KAJ3609795.1"/>
    <property type="molecule type" value="Genomic_DNA"/>
</dbReference>
<comment type="caution">
    <text evidence="17">The sequence shown here is derived from an EMBL/GenBank/DDBJ whole genome shotgun (WGS) entry which is preliminary data.</text>
</comment>
<dbReference type="InterPro" id="IPR003131">
    <property type="entry name" value="T1-type_BTB"/>
</dbReference>
<feature type="region of interest" description="Disordered" evidence="13">
    <location>
        <begin position="564"/>
        <end position="590"/>
    </location>
</feature>
<keyword evidence="18" id="KW-1185">Reference proteome</keyword>
<sequence>MYQEVAFLAGSSEHQFTSFHFNPPENPPEVSAKKGLYYKRVQLQQQQQQRQPPRCDDAGGDDPASPSAIINVGGIKYHIPWSTLDEFPLTRLGRLRGCSSEAEIMAVCDDYDGRRNEYFFDRSPSAFRTIVTFLAAGKLRLLREMCALSFQEELLYWGVEEQSLDWCCLRKLRLRQEEYKEQQRLEEEEEAAAAELTAAPPSRDEELSQTGAAAGAAVAGAVVVRVGGVQEEDEEEEDAQAGGCMRRLRDMVENPHSGIPGKVFACLSVVFVAITAVTLCISTMPDLREEEERVGVADTNYELRPLQSTPGLREASPVKPSARGRVSPSRGRIECVEQSDRRPRGECSQRCYNIFVLETVCVAWFSLEFMLRFIQTPSKCGFLCTPLNIIDVVAILPYYVTLVVNSLSTGGRPGGSGNNYLEKVGLVLRVLRALRIFYVMRLARHSLGLQTLGLTVRRCTREFGLLLLFLCVAMALFSPLVFLAESELGAKQEFTSIPGSYWWAVISMTTVGYGDMVPRSIPGQVVALSSILSGILLMAFPVTSIFHTFSRSYLELKEEQQRSLRQKPDSHLDSTKSQNSEDSQETDSYQCAAEAAAAAATNRRKSVAAIMASQRAAEIRRSAQT</sequence>
<dbReference type="Proteomes" id="UP001148018">
    <property type="component" value="Unassembled WGS sequence"/>
</dbReference>
<evidence type="ECO:0000259" key="16">
    <source>
        <dbReference type="Pfam" id="PF02214"/>
    </source>
</evidence>
<dbReference type="InterPro" id="IPR003971">
    <property type="entry name" value="K_chnl_volt-dep_Kv5/Kv9"/>
</dbReference>
<evidence type="ECO:0000313" key="18">
    <source>
        <dbReference type="Proteomes" id="UP001148018"/>
    </source>
</evidence>
<keyword evidence="11 14" id="KW-0472">Membrane</keyword>
<organism evidence="17 18">
    <name type="scientific">Muraenolepis orangiensis</name>
    <name type="common">Patagonian moray cod</name>
    <dbReference type="NCBI Taxonomy" id="630683"/>
    <lineage>
        <taxon>Eukaryota</taxon>
        <taxon>Metazoa</taxon>
        <taxon>Chordata</taxon>
        <taxon>Craniata</taxon>
        <taxon>Vertebrata</taxon>
        <taxon>Euteleostomi</taxon>
        <taxon>Actinopterygii</taxon>
        <taxon>Neopterygii</taxon>
        <taxon>Teleostei</taxon>
        <taxon>Neoteleostei</taxon>
        <taxon>Acanthomorphata</taxon>
        <taxon>Zeiogadaria</taxon>
        <taxon>Gadariae</taxon>
        <taxon>Gadiformes</taxon>
        <taxon>Muraenolepidoidei</taxon>
        <taxon>Muraenolepididae</taxon>
        <taxon>Muraenolepis</taxon>
    </lineage>
</organism>
<dbReference type="SUPFAM" id="SSF54695">
    <property type="entry name" value="POZ domain"/>
    <property type="match status" value="1"/>
</dbReference>
<keyword evidence="3" id="KW-1003">Cell membrane</keyword>
<feature type="transmembrane region" description="Helical" evidence="14">
    <location>
        <begin position="463"/>
        <end position="484"/>
    </location>
</feature>
<dbReference type="OrthoDB" id="296522at2759"/>
<keyword evidence="10" id="KW-0406">Ion transport</keyword>
<feature type="region of interest" description="Disordered" evidence="13">
    <location>
        <begin position="185"/>
        <end position="210"/>
    </location>
</feature>
<dbReference type="AlphaFoldDB" id="A0A9Q0EM75"/>
<keyword evidence="4" id="KW-0633">Potassium transport</keyword>
<feature type="compositionally biased region" description="Low complexity" evidence="13">
    <location>
        <begin position="43"/>
        <end position="52"/>
    </location>
</feature>
<evidence type="ECO:0000256" key="6">
    <source>
        <dbReference type="ARBA" id="ARBA00022826"/>
    </source>
</evidence>
<dbReference type="InterPro" id="IPR003968">
    <property type="entry name" value="K_chnl_volt-dep_Kv"/>
</dbReference>
<dbReference type="PRINTS" id="PR01494">
    <property type="entry name" value="KV9CHANNEL"/>
</dbReference>
<dbReference type="Pfam" id="PF02214">
    <property type="entry name" value="BTB_2"/>
    <property type="match status" value="1"/>
</dbReference>
<keyword evidence="9 14" id="KW-1133">Transmembrane helix</keyword>
<reference evidence="17" key="1">
    <citation type="submission" date="2022-07" db="EMBL/GenBank/DDBJ databases">
        <title>Chromosome-level genome of Muraenolepis orangiensis.</title>
        <authorList>
            <person name="Kim J."/>
        </authorList>
    </citation>
    <scope>NUCLEOTIDE SEQUENCE</scope>
    <source>
        <strain evidence="17">KU_S4_2022</strain>
        <tissue evidence="17">Muscle</tissue>
    </source>
</reference>
<dbReference type="GO" id="GO:0001508">
    <property type="term" value="P:action potential"/>
    <property type="evidence" value="ECO:0007669"/>
    <property type="project" value="TreeGrafter"/>
</dbReference>
<evidence type="ECO:0000259" key="15">
    <source>
        <dbReference type="Pfam" id="PF00520"/>
    </source>
</evidence>
<keyword evidence="5 14" id="KW-0812">Transmembrane</keyword>
<evidence type="ECO:0000256" key="10">
    <source>
        <dbReference type="ARBA" id="ARBA00023065"/>
    </source>
</evidence>
<feature type="transmembrane region" description="Helical" evidence="14">
    <location>
        <begin position="525"/>
        <end position="549"/>
    </location>
</feature>
<keyword evidence="2" id="KW-0813">Transport</keyword>
<evidence type="ECO:0000256" key="12">
    <source>
        <dbReference type="ARBA" id="ARBA00023303"/>
    </source>
</evidence>
<evidence type="ECO:0000256" key="13">
    <source>
        <dbReference type="SAM" id="MobiDB-lite"/>
    </source>
</evidence>
<feature type="transmembrane region" description="Helical" evidence="14">
    <location>
        <begin position="352"/>
        <end position="371"/>
    </location>
</feature>
<evidence type="ECO:0008006" key="19">
    <source>
        <dbReference type="Google" id="ProtNLM"/>
    </source>
</evidence>
<dbReference type="Gene3D" id="1.20.120.350">
    <property type="entry name" value="Voltage-gated potassium channels. Chain C"/>
    <property type="match status" value="1"/>
</dbReference>
<feature type="transmembrane region" description="Helical" evidence="14">
    <location>
        <begin position="383"/>
        <end position="404"/>
    </location>
</feature>
<dbReference type="GO" id="GO:0005249">
    <property type="term" value="F:voltage-gated potassium channel activity"/>
    <property type="evidence" value="ECO:0007669"/>
    <property type="project" value="InterPro"/>
</dbReference>
<dbReference type="FunFam" id="3.30.710.10:FF:000019">
    <property type="entry name" value="Potassium voltage-gated channel, subfamily G, member 1"/>
    <property type="match status" value="1"/>
</dbReference>
<dbReference type="Pfam" id="PF00520">
    <property type="entry name" value="Ion_trans"/>
    <property type="match status" value="1"/>
</dbReference>
<dbReference type="PRINTS" id="PR01491">
    <property type="entry name" value="KVCHANNEL"/>
</dbReference>
<dbReference type="InterPro" id="IPR005821">
    <property type="entry name" value="Ion_trans_dom"/>
</dbReference>
<accession>A0A9Q0EM75</accession>
<dbReference type="PRINTS" id="PR00169">
    <property type="entry name" value="KCHANNEL"/>
</dbReference>
<comment type="subcellular location">
    <subcellularLocation>
        <location evidence="1">Cell membrane</location>
        <topology evidence="1">Multi-pass membrane protein</topology>
    </subcellularLocation>
</comment>
<dbReference type="FunFam" id="1.10.287.70:FF:000005">
    <property type="entry name" value="potassium voltage-gated channel subfamily G member 1"/>
    <property type="match status" value="1"/>
</dbReference>
<keyword evidence="12" id="KW-0407">Ion channel</keyword>
<evidence type="ECO:0000256" key="7">
    <source>
        <dbReference type="ARBA" id="ARBA00022882"/>
    </source>
</evidence>
<evidence type="ECO:0000256" key="14">
    <source>
        <dbReference type="SAM" id="Phobius"/>
    </source>
</evidence>
<keyword evidence="7" id="KW-0851">Voltage-gated channel</keyword>
<evidence type="ECO:0000256" key="11">
    <source>
        <dbReference type="ARBA" id="ARBA00023136"/>
    </source>
</evidence>
<protein>
    <recommendedName>
        <fullName evidence="19">Potassium voltage-gated channel subfamily G member 2</fullName>
    </recommendedName>
</protein>
<feature type="compositionally biased region" description="Polar residues" evidence="13">
    <location>
        <begin position="575"/>
        <end position="589"/>
    </location>
</feature>
<dbReference type="GO" id="GO:0051260">
    <property type="term" value="P:protein homooligomerization"/>
    <property type="evidence" value="ECO:0007669"/>
    <property type="project" value="InterPro"/>
</dbReference>
<evidence type="ECO:0000313" key="17">
    <source>
        <dbReference type="EMBL" id="KAJ3609795.1"/>
    </source>
</evidence>
<dbReference type="SUPFAM" id="SSF81324">
    <property type="entry name" value="Voltage-gated potassium channels"/>
    <property type="match status" value="1"/>
</dbReference>
<gene>
    <name evidence="17" type="ORF">NHX12_024305</name>
</gene>
<evidence type="ECO:0000256" key="2">
    <source>
        <dbReference type="ARBA" id="ARBA00022448"/>
    </source>
</evidence>
<evidence type="ECO:0000256" key="5">
    <source>
        <dbReference type="ARBA" id="ARBA00022692"/>
    </source>
</evidence>
<feature type="domain" description="Potassium channel tetramerisation-type BTB" evidence="16">
    <location>
        <begin position="70"/>
        <end position="167"/>
    </location>
</feature>
<evidence type="ECO:0000256" key="8">
    <source>
        <dbReference type="ARBA" id="ARBA00022958"/>
    </source>
</evidence>
<evidence type="ECO:0000256" key="1">
    <source>
        <dbReference type="ARBA" id="ARBA00004651"/>
    </source>
</evidence>
<evidence type="ECO:0000256" key="4">
    <source>
        <dbReference type="ARBA" id="ARBA00022538"/>
    </source>
</evidence>
<name>A0A9Q0EM75_9TELE</name>
<dbReference type="PANTHER" id="PTHR11537">
    <property type="entry name" value="VOLTAGE-GATED POTASSIUM CHANNEL"/>
    <property type="match status" value="1"/>
</dbReference>
<evidence type="ECO:0000256" key="3">
    <source>
        <dbReference type="ARBA" id="ARBA00022475"/>
    </source>
</evidence>
<dbReference type="InterPro" id="IPR027359">
    <property type="entry name" value="Volt_channel_dom_sf"/>
</dbReference>
<feature type="domain" description="Ion transport" evidence="15">
    <location>
        <begin position="262"/>
        <end position="553"/>
    </location>
</feature>
<proteinExistence type="predicted"/>
<dbReference type="InterPro" id="IPR028325">
    <property type="entry name" value="VG_K_chnl"/>
</dbReference>
<feature type="region of interest" description="Disordered" evidence="13">
    <location>
        <begin position="43"/>
        <end position="63"/>
    </location>
</feature>
<feature type="compositionally biased region" description="Basic and acidic residues" evidence="13">
    <location>
        <begin position="564"/>
        <end position="574"/>
    </location>
</feature>
<evidence type="ECO:0000256" key="9">
    <source>
        <dbReference type="ARBA" id="ARBA00022989"/>
    </source>
</evidence>